<dbReference type="Gene3D" id="1.10.10.10">
    <property type="entry name" value="Winged helix-like DNA-binding domain superfamily/Winged helix DNA-binding domain"/>
    <property type="match status" value="1"/>
</dbReference>
<evidence type="ECO:0000256" key="3">
    <source>
        <dbReference type="ARBA" id="ARBA00023163"/>
    </source>
</evidence>
<keyword evidence="3" id="KW-0804">Transcription</keyword>
<dbReference type="InterPro" id="IPR035472">
    <property type="entry name" value="RpiR-like_SIS"/>
</dbReference>
<keyword evidence="7" id="KW-1185">Reference proteome</keyword>
<dbReference type="InterPro" id="IPR046348">
    <property type="entry name" value="SIS_dom_sf"/>
</dbReference>
<name>A0A975IPJ9_9MICO</name>
<evidence type="ECO:0000313" key="6">
    <source>
        <dbReference type="EMBL" id="QTX04086.1"/>
    </source>
</evidence>
<dbReference type="CDD" id="cd05013">
    <property type="entry name" value="SIS_RpiR"/>
    <property type="match status" value="1"/>
</dbReference>
<dbReference type="SUPFAM" id="SSF53697">
    <property type="entry name" value="SIS domain"/>
    <property type="match status" value="1"/>
</dbReference>
<accession>A0A975IPJ9</accession>
<dbReference type="PANTHER" id="PTHR30514:SF1">
    <property type="entry name" value="HTH-TYPE TRANSCRIPTIONAL REGULATOR HEXR-RELATED"/>
    <property type="match status" value="1"/>
</dbReference>
<sequence length="297" mass="31694">MTNVANGVPLHVRIRGHLPELQPAMRRVGEIIAADPAAVAQMPISALASAANTSETTVVRFCRELGIDGYAQLRLALAMEVGASSHEEQPQFEDGDILPDDDMASVVSKIAFADTRSVADTAKAVSVPELSAVVKDVVASDRIEIYGVGASALVAMDFQQKLHRIGRTAFSFLDPHQAVTSAGLSNDRTIAFGFSHAGRTFDTIEPLRIAKQHGARTVAITNSPNSPIAKLADRTLLTAARETTFRSGATGSRLAQLTVVDCLFVAIAQQTFEESMRALEGTRAAIEDLRGRTPSDE</sequence>
<evidence type="ECO:0000313" key="7">
    <source>
        <dbReference type="Proteomes" id="UP000671914"/>
    </source>
</evidence>
<feature type="domain" description="SIS" evidence="5">
    <location>
        <begin position="133"/>
        <end position="273"/>
    </location>
</feature>
<protein>
    <submittedName>
        <fullName evidence="6">MurR/RpiR family transcriptional regulator</fullName>
    </submittedName>
</protein>
<dbReference type="PROSITE" id="PS51464">
    <property type="entry name" value="SIS"/>
    <property type="match status" value="1"/>
</dbReference>
<dbReference type="SUPFAM" id="SSF46689">
    <property type="entry name" value="Homeodomain-like"/>
    <property type="match status" value="1"/>
</dbReference>
<dbReference type="Pfam" id="PF01418">
    <property type="entry name" value="HTH_6"/>
    <property type="match status" value="1"/>
</dbReference>
<dbReference type="KEGG" id="aarc:G127AT_12400"/>
<evidence type="ECO:0000259" key="5">
    <source>
        <dbReference type="PROSITE" id="PS51464"/>
    </source>
</evidence>
<dbReference type="Pfam" id="PF01380">
    <property type="entry name" value="SIS"/>
    <property type="match status" value="1"/>
</dbReference>
<dbReference type="AlphaFoldDB" id="A0A975IPJ9"/>
<dbReference type="GO" id="GO:1901135">
    <property type="term" value="P:carbohydrate derivative metabolic process"/>
    <property type="evidence" value="ECO:0007669"/>
    <property type="project" value="InterPro"/>
</dbReference>
<reference evidence="6" key="1">
    <citation type="submission" date="2021-03" db="EMBL/GenBank/DDBJ databases">
        <title>Agromyces archimandritus sp. nov., isolated from the cockroach Archimandrita tessellata.</title>
        <authorList>
            <person name="Guzman J."/>
            <person name="Ortuzar M."/>
            <person name="Poehlein A."/>
            <person name="Daniel R."/>
            <person name="Trujillo M."/>
            <person name="Vilcinskas A."/>
        </authorList>
    </citation>
    <scope>NUCLEOTIDE SEQUENCE</scope>
    <source>
        <strain evidence="6">G127AT</strain>
    </source>
</reference>
<dbReference type="InterPro" id="IPR001347">
    <property type="entry name" value="SIS_dom"/>
</dbReference>
<dbReference type="RefSeq" id="WP_210897331.1">
    <property type="nucleotide sequence ID" value="NZ_CP071696.1"/>
</dbReference>
<keyword evidence="2" id="KW-0238">DNA-binding</keyword>
<dbReference type="InterPro" id="IPR009057">
    <property type="entry name" value="Homeodomain-like_sf"/>
</dbReference>
<organism evidence="6 7">
    <name type="scientific">Agromyces archimandritae</name>
    <dbReference type="NCBI Taxonomy" id="2781962"/>
    <lineage>
        <taxon>Bacteria</taxon>
        <taxon>Bacillati</taxon>
        <taxon>Actinomycetota</taxon>
        <taxon>Actinomycetes</taxon>
        <taxon>Micrococcales</taxon>
        <taxon>Microbacteriaceae</taxon>
        <taxon>Agromyces</taxon>
    </lineage>
</organism>
<dbReference type="Proteomes" id="UP000671914">
    <property type="component" value="Chromosome"/>
</dbReference>
<dbReference type="InterPro" id="IPR047640">
    <property type="entry name" value="RpiR-like"/>
</dbReference>
<evidence type="ECO:0000259" key="4">
    <source>
        <dbReference type="PROSITE" id="PS51071"/>
    </source>
</evidence>
<dbReference type="PROSITE" id="PS51071">
    <property type="entry name" value="HTH_RPIR"/>
    <property type="match status" value="1"/>
</dbReference>
<dbReference type="PANTHER" id="PTHR30514">
    <property type="entry name" value="GLUCOKINASE"/>
    <property type="match status" value="1"/>
</dbReference>
<dbReference type="GO" id="GO:0003700">
    <property type="term" value="F:DNA-binding transcription factor activity"/>
    <property type="evidence" value="ECO:0007669"/>
    <property type="project" value="InterPro"/>
</dbReference>
<gene>
    <name evidence="6" type="ORF">G127AT_12400</name>
</gene>
<dbReference type="GO" id="GO:0097367">
    <property type="term" value="F:carbohydrate derivative binding"/>
    <property type="evidence" value="ECO:0007669"/>
    <property type="project" value="InterPro"/>
</dbReference>
<proteinExistence type="predicted"/>
<dbReference type="GO" id="GO:0003677">
    <property type="term" value="F:DNA binding"/>
    <property type="evidence" value="ECO:0007669"/>
    <property type="project" value="UniProtKB-KW"/>
</dbReference>
<dbReference type="EMBL" id="CP071696">
    <property type="protein sequence ID" value="QTX04086.1"/>
    <property type="molecule type" value="Genomic_DNA"/>
</dbReference>
<dbReference type="InterPro" id="IPR000281">
    <property type="entry name" value="HTH_RpiR"/>
</dbReference>
<keyword evidence="1" id="KW-0805">Transcription regulation</keyword>
<evidence type="ECO:0000256" key="1">
    <source>
        <dbReference type="ARBA" id="ARBA00023015"/>
    </source>
</evidence>
<dbReference type="InterPro" id="IPR036388">
    <property type="entry name" value="WH-like_DNA-bd_sf"/>
</dbReference>
<evidence type="ECO:0000256" key="2">
    <source>
        <dbReference type="ARBA" id="ARBA00023125"/>
    </source>
</evidence>
<feature type="domain" description="HTH rpiR-type" evidence="4">
    <location>
        <begin position="8"/>
        <end position="84"/>
    </location>
</feature>
<dbReference type="Gene3D" id="3.40.50.10490">
    <property type="entry name" value="Glucose-6-phosphate isomerase like protein, domain 1"/>
    <property type="match status" value="1"/>
</dbReference>